<feature type="domain" description="Peptidase S1" evidence="2">
    <location>
        <begin position="243"/>
        <end position="389"/>
    </location>
</feature>
<protein>
    <submittedName>
        <fullName evidence="3">S1 family peptidase</fullName>
    </submittedName>
</protein>
<dbReference type="Proteomes" id="UP001331936">
    <property type="component" value="Unassembled WGS sequence"/>
</dbReference>
<evidence type="ECO:0000313" key="3">
    <source>
        <dbReference type="EMBL" id="MEE2034305.1"/>
    </source>
</evidence>
<dbReference type="EMBL" id="JAUZMZ010000135">
    <property type="protein sequence ID" value="MEE2034305.1"/>
    <property type="molecule type" value="Genomic_DNA"/>
</dbReference>
<dbReference type="InterPro" id="IPR009003">
    <property type="entry name" value="Peptidase_S1_PA"/>
</dbReference>
<name>A0ABU7JWB7_9NOCA</name>
<dbReference type="Pfam" id="PF00089">
    <property type="entry name" value="Trypsin"/>
    <property type="match status" value="1"/>
</dbReference>
<evidence type="ECO:0000313" key="4">
    <source>
        <dbReference type="Proteomes" id="UP001331936"/>
    </source>
</evidence>
<feature type="chain" id="PRO_5046669451" evidence="1">
    <location>
        <begin position="30"/>
        <end position="432"/>
    </location>
</feature>
<evidence type="ECO:0000259" key="2">
    <source>
        <dbReference type="Pfam" id="PF00089"/>
    </source>
</evidence>
<keyword evidence="4" id="KW-1185">Reference proteome</keyword>
<evidence type="ECO:0000256" key="1">
    <source>
        <dbReference type="SAM" id="SignalP"/>
    </source>
</evidence>
<dbReference type="InterPro" id="IPR043504">
    <property type="entry name" value="Peptidase_S1_PA_chymotrypsin"/>
</dbReference>
<accession>A0ABU7JWB7</accession>
<organism evidence="3 4">
    <name type="scientific">Rhodococcus chondri</name>
    <dbReference type="NCBI Taxonomy" id="3065941"/>
    <lineage>
        <taxon>Bacteria</taxon>
        <taxon>Bacillati</taxon>
        <taxon>Actinomycetota</taxon>
        <taxon>Actinomycetes</taxon>
        <taxon>Mycobacteriales</taxon>
        <taxon>Nocardiaceae</taxon>
        <taxon>Rhodococcus</taxon>
    </lineage>
</organism>
<dbReference type="CDD" id="cd21112">
    <property type="entry name" value="alphaLP-like"/>
    <property type="match status" value="1"/>
</dbReference>
<comment type="caution">
    <text evidence="3">The sequence shown here is derived from an EMBL/GenBank/DDBJ whole genome shotgun (WGS) entry which is preliminary data.</text>
</comment>
<dbReference type="SUPFAM" id="SSF50494">
    <property type="entry name" value="Trypsin-like serine proteases"/>
    <property type="match status" value="1"/>
</dbReference>
<sequence>MRRTFARRAAVLGSAAVLLFGPAAAIAQAEPAPVQTTDLPAELVEALQRDLQISPERFLDDATRSQELARFAETAREKFEAVFAGVWLDQAGTPTVGLTEGDQFDEARDAAVDEGFTVVETDRSEDALNDKLEALNDWLETQPPAVADVIRGIAVDVVNNDVVVRADNVAGIELPDFLRDVRVLFAPAELTPEPALDLRPVAGIAAPDALFGGDAYASLGAGEGLRCSLGFNAEDGSGNPVNITAGHCDPNRAQAGTQWASEVYQLVGDALGQRLGTFEKTSLDNHDYGLIRPSAEAAGRFENNGVRVPAAAPLPITGTADPIVGTPVCKSGLRTGYSCGVVTSTGQSIEIGHRVLRDGFATNLCALQGDSGGTLVVGTLALGISSASNVGQYGFCEVAGVVSGLLGESPELFATPINVILDENPGLKIRTW</sequence>
<dbReference type="Gene3D" id="2.40.10.10">
    <property type="entry name" value="Trypsin-like serine proteases"/>
    <property type="match status" value="2"/>
</dbReference>
<dbReference type="Gene3D" id="3.30.300.50">
    <property type="match status" value="1"/>
</dbReference>
<dbReference type="RefSeq" id="WP_330153677.1">
    <property type="nucleotide sequence ID" value="NZ_JAUZMZ010000135.1"/>
</dbReference>
<reference evidence="3 4" key="1">
    <citation type="submission" date="2023-08" db="EMBL/GenBank/DDBJ databases">
        <authorList>
            <person name="Girao M."/>
            <person name="Carvalho M.F."/>
        </authorList>
    </citation>
    <scope>NUCLEOTIDE SEQUENCE [LARGE SCALE GENOMIC DNA]</scope>
    <source>
        <strain evidence="3 4">CC-R104</strain>
    </source>
</reference>
<feature type="signal peptide" evidence="1">
    <location>
        <begin position="1"/>
        <end position="29"/>
    </location>
</feature>
<keyword evidence="1" id="KW-0732">Signal</keyword>
<dbReference type="InterPro" id="IPR001254">
    <property type="entry name" value="Trypsin_dom"/>
</dbReference>
<proteinExistence type="predicted"/>
<dbReference type="InterPro" id="IPR035070">
    <property type="entry name" value="Streptogrisin_prodomain"/>
</dbReference>
<gene>
    <name evidence="3" type="ORF">Q8814_19665</name>
</gene>